<feature type="compositionally biased region" description="Basic and acidic residues" evidence="2">
    <location>
        <begin position="958"/>
        <end position="976"/>
    </location>
</feature>
<dbReference type="InterPro" id="IPR015943">
    <property type="entry name" value="WD40/YVTN_repeat-like_dom_sf"/>
</dbReference>
<dbReference type="Gene3D" id="2.130.10.10">
    <property type="entry name" value="YVTN repeat-like/Quinoprotein amine dehydrogenase"/>
    <property type="match status" value="1"/>
</dbReference>
<evidence type="ECO:0000256" key="1">
    <source>
        <dbReference type="PROSITE-ProRule" id="PRU00221"/>
    </source>
</evidence>
<feature type="compositionally biased region" description="Basic and acidic residues" evidence="2">
    <location>
        <begin position="162"/>
        <end position="171"/>
    </location>
</feature>
<dbReference type="InParanoid" id="A0A286UI57"/>
<dbReference type="EMBL" id="NBII01000005">
    <property type="protein sequence ID" value="PAV19199.1"/>
    <property type="molecule type" value="Genomic_DNA"/>
</dbReference>
<feature type="region of interest" description="Disordered" evidence="2">
    <location>
        <begin position="992"/>
        <end position="1021"/>
    </location>
</feature>
<organism evidence="4 5">
    <name type="scientific">Pyrrhoderma noxium</name>
    <dbReference type="NCBI Taxonomy" id="2282107"/>
    <lineage>
        <taxon>Eukaryota</taxon>
        <taxon>Fungi</taxon>
        <taxon>Dikarya</taxon>
        <taxon>Basidiomycota</taxon>
        <taxon>Agaricomycotina</taxon>
        <taxon>Agaricomycetes</taxon>
        <taxon>Hymenochaetales</taxon>
        <taxon>Hymenochaetaceae</taxon>
        <taxon>Pyrrhoderma</taxon>
    </lineage>
</organism>
<feature type="compositionally biased region" description="Low complexity" evidence="2">
    <location>
        <begin position="627"/>
        <end position="640"/>
    </location>
</feature>
<feature type="region of interest" description="Disordered" evidence="2">
    <location>
        <begin position="162"/>
        <end position="188"/>
    </location>
</feature>
<gene>
    <name evidence="4" type="ORF">PNOK_0604300</name>
</gene>
<evidence type="ECO:0000259" key="3">
    <source>
        <dbReference type="Pfam" id="PF10313"/>
    </source>
</evidence>
<comment type="caution">
    <text evidence="4">The sequence shown here is derived from an EMBL/GenBank/DDBJ whole genome shotgun (WGS) entry which is preliminary data.</text>
</comment>
<dbReference type="PROSITE" id="PS50082">
    <property type="entry name" value="WD_REPEATS_2"/>
    <property type="match status" value="1"/>
</dbReference>
<feature type="compositionally biased region" description="Pro residues" evidence="2">
    <location>
        <begin position="646"/>
        <end position="659"/>
    </location>
</feature>
<proteinExistence type="predicted"/>
<feature type="compositionally biased region" description="Low complexity" evidence="2">
    <location>
        <begin position="660"/>
        <end position="673"/>
    </location>
</feature>
<evidence type="ECO:0000313" key="4">
    <source>
        <dbReference type="EMBL" id="PAV19199.1"/>
    </source>
</evidence>
<dbReference type="InterPro" id="IPR019417">
    <property type="entry name" value="DUF2415"/>
</dbReference>
<feature type="region of interest" description="Disordered" evidence="2">
    <location>
        <begin position="493"/>
        <end position="554"/>
    </location>
</feature>
<keyword evidence="1" id="KW-0853">WD repeat</keyword>
<name>A0A286UI57_9AGAM</name>
<dbReference type="OrthoDB" id="64353at2759"/>
<dbReference type="Pfam" id="PF10313">
    <property type="entry name" value="DUF2415"/>
    <property type="match status" value="1"/>
</dbReference>
<feature type="compositionally biased region" description="Polar residues" evidence="2">
    <location>
        <begin position="507"/>
        <end position="527"/>
    </location>
</feature>
<feature type="region of interest" description="Disordered" evidence="2">
    <location>
        <begin position="746"/>
        <end position="765"/>
    </location>
</feature>
<feature type="region of interest" description="Disordered" evidence="2">
    <location>
        <begin position="1051"/>
        <end position="1112"/>
    </location>
</feature>
<dbReference type="SMART" id="SM00320">
    <property type="entry name" value="WD40"/>
    <property type="match status" value="3"/>
</dbReference>
<dbReference type="InterPro" id="IPR036322">
    <property type="entry name" value="WD40_repeat_dom_sf"/>
</dbReference>
<dbReference type="STRING" id="2282107.A0A286UI57"/>
<keyword evidence="5" id="KW-1185">Reference proteome</keyword>
<feature type="region of interest" description="Disordered" evidence="2">
    <location>
        <begin position="621"/>
        <end position="685"/>
    </location>
</feature>
<dbReference type="PANTHER" id="PTHR43991:SF9">
    <property type="entry name" value="DUF2415 DOMAIN-CONTAINING PROTEIN"/>
    <property type="match status" value="1"/>
</dbReference>
<dbReference type="InterPro" id="IPR001680">
    <property type="entry name" value="WD40_rpt"/>
</dbReference>
<dbReference type="AlphaFoldDB" id="A0A286UI57"/>
<dbReference type="Proteomes" id="UP000217199">
    <property type="component" value="Unassembled WGS sequence"/>
</dbReference>
<feature type="compositionally biased region" description="Basic and acidic residues" evidence="2">
    <location>
        <begin position="992"/>
        <end position="1015"/>
    </location>
</feature>
<feature type="region of interest" description="Disordered" evidence="2">
    <location>
        <begin position="949"/>
        <end position="976"/>
    </location>
</feature>
<feature type="repeat" description="WD" evidence="1">
    <location>
        <begin position="463"/>
        <end position="493"/>
    </location>
</feature>
<protein>
    <recommendedName>
        <fullName evidence="3">DUF2415 domain-containing protein</fullName>
    </recommendedName>
</protein>
<evidence type="ECO:0000313" key="5">
    <source>
        <dbReference type="Proteomes" id="UP000217199"/>
    </source>
</evidence>
<reference evidence="4 5" key="1">
    <citation type="journal article" date="2017" name="Mol. Ecol.">
        <title>Comparative and population genomic landscape of Phellinus noxius: A hypervariable fungus causing root rot in trees.</title>
        <authorList>
            <person name="Chung C.L."/>
            <person name="Lee T.J."/>
            <person name="Akiba M."/>
            <person name="Lee H.H."/>
            <person name="Kuo T.H."/>
            <person name="Liu D."/>
            <person name="Ke H.M."/>
            <person name="Yokoi T."/>
            <person name="Roa M.B."/>
            <person name="Lu M.J."/>
            <person name="Chang Y.Y."/>
            <person name="Ann P.J."/>
            <person name="Tsai J.N."/>
            <person name="Chen C.Y."/>
            <person name="Tzean S.S."/>
            <person name="Ota Y."/>
            <person name="Hattori T."/>
            <person name="Sahashi N."/>
            <person name="Liou R.F."/>
            <person name="Kikuchi T."/>
            <person name="Tsai I.J."/>
        </authorList>
    </citation>
    <scope>NUCLEOTIDE SEQUENCE [LARGE SCALE GENOMIC DNA]</scope>
    <source>
        <strain evidence="4 5">FFPRI411160</strain>
    </source>
</reference>
<feature type="compositionally biased region" description="Polar residues" evidence="2">
    <location>
        <begin position="674"/>
        <end position="685"/>
    </location>
</feature>
<feature type="region of interest" description="Disordered" evidence="2">
    <location>
        <begin position="221"/>
        <end position="247"/>
    </location>
</feature>
<accession>A0A286UI57</accession>
<dbReference type="SUPFAM" id="SSF50978">
    <property type="entry name" value="WD40 repeat-like"/>
    <property type="match status" value="1"/>
</dbReference>
<evidence type="ECO:0000256" key="2">
    <source>
        <dbReference type="SAM" id="MobiDB-lite"/>
    </source>
</evidence>
<sequence>MLYTIERVHLQPYVTCMDHLALICLSCHLTTNINHTSSSGSSTLVSSKPTASAPACVHIGHVQLRDLIVCPAERGVVWYVSKCRIVEQDIFSTGQQKSNVLAKLPFTPVTLNALTLPQRRPNGDLQILLAAGGQDADLFLGLYSYKCRGKRDRCDLRHDSKRTSNLEDHNNGSDLCEDSSTENQERTRGLSGHSTLIWNHVSALVGSINNNVLLYLPPPSSDKYGHRSSSSSMGSGRFPNSHAEAPTPRLVVSNNDCTVKIFEVSLAPRGMSRSYSNHPTTTGHQRILEPRYWRQLVGSTGTHVTGYSSMRNVEGVGWSDRSASEQIVRYRRIGLLRLPVPVNHTSISPDGSTVLSCGDAATIYLHRILPLRDMNNELVFESLATYTIPVPTPPPAASSIYEAQGFPQASLIPPDSPTYLPYNFVNGDWVLMPFQYATHPNGTNSSIHGWLPMQAPPACFATAWSADGTRFAVAGQEGAVRVWDVRCSEPLEGACWETGPSDERNTRTASGSFVSSSTNSQYNISQSDGDELSGSGTTGEGPLSPSELPGYMNQSEVNGIHWPEAQSPSLPWGVRALKFSRNESGKEVLVFTEHVSRVHVVDADTFNGHNVLRIPHVQVQSHSNTASSSGLLPSVSHSNSRTLPSSIPPIHPPHPPFSPPSRSSSTHDASSNSNRNELTDSISLSDQPLERHLDLGLQANSVRRSMRRWAQNMETALRVNMISTPDIQIEGNGISQSESSRLNEEAPTRILPGNSPFTQSPEPENVIRRDDPILNVFARSEEVTDTARPSLELGSIQQNIGEGSSYRSYVESETDSFTELLRAIRDVASRSREYRSHNSRDTEASFNQDYLTSLENIRADVPQDHGLTSSELYNQIRTEIERNSPSGRVLWPHRLGAQNMISNTRESREDIIRRIRSAYLRDSLSTQTPRMELGGYPVQETVRESERYRNNAQMEEDISFHEASDRSETRESDEEVRLRELLVPPLSSTRLEDVRLLSEGDRETRSPSEPRHGNDNDNMENEQDVLRTIETFGMELDNSVEQNAEMLRLGSGSFVTPSSSSMSPSRPSSSRRNSEPENPSTATESRRESSEQSSPSSQRARQRNQPSLPPCIELIESTDPLDIAGVCFDPTGAWMYVATADGITEWSIKGSNQCWWSSGGLL</sequence>
<feature type="domain" description="DUF2415" evidence="3">
    <location>
        <begin position="574"/>
        <end position="612"/>
    </location>
</feature>
<dbReference type="PANTHER" id="PTHR43991">
    <property type="entry name" value="WD REPEAT PROTEIN (AFU_ORTHOLOGUE AFUA_8G05640)-RELATED"/>
    <property type="match status" value="1"/>
</dbReference>
<feature type="compositionally biased region" description="Low complexity" evidence="2">
    <location>
        <begin position="1057"/>
        <end position="1083"/>
    </location>
</feature>